<dbReference type="EMBL" id="CP000463">
    <property type="protein sequence ID" value="ABJ06178.1"/>
    <property type="molecule type" value="Genomic_DNA"/>
</dbReference>
<proteinExistence type="predicted"/>
<dbReference type="HOGENOM" id="CLU_002017_1_0_5"/>
<dbReference type="eggNOG" id="COG1429">
    <property type="taxonomic scope" value="Bacteria"/>
</dbReference>
<dbReference type="GO" id="GO:0009236">
    <property type="term" value="P:cobalamin biosynthetic process"/>
    <property type="evidence" value="ECO:0007669"/>
    <property type="project" value="UniProtKB-UniRule"/>
</dbReference>
<feature type="domain" description="CobN/magnesium chelatase" evidence="2">
    <location>
        <begin position="139"/>
        <end position="1260"/>
    </location>
</feature>
<sequence length="1276" mass="137838">MHLKLDTSGGIDDGEVARDLGQSSAEIVVLSAADSDLAAFGAARASLPQNFPSLQFTNLLALGHPASVDLYVERTLCNARFVLLRMLGGESYWPHGVDSLRRDALARGAQFGCIPGETEWNAALAARGTIAPEHAQALWRYCREGGVDNAALALRYAAFLIGRGDKPDAAQPMPAAGFWQPAPIDPERPNTFIIFYRALLQGGDTAAIEALRQALAARGLNAICVYVTSLKDARSAAFVDAALTAHPPDIIVNATAFATGTAADDSGVLSQANCPVLQVAQAGMSREAWEKSSRGLNPRDLAMHVVLPEVDGRIFAHAIAFKQRVDADGEFAPTLYRPLDDRVQATADLAQAWVGLRRTAREKRRVGIVLANYPNRDGRLGNGVGLDTPQSLAVVLQALASHGYRLDGAPTDAVALLRVLQDGPTNELDDRAARRGGVAWPLADYQTAFATLPISIQRAVEARWGEPAQDPHVADGAFRLGLHRFGNVTIGVQPARGYEIDPASSFHDPDLMPPHHYLAFYLWLRREAGIHALIHLGKHGNLEWLPGKSAGLSRDCCPDALIGALPHLYPFIVNDPGEGIQAKRRSAAVIIDHMTPPLARAELHDEMARLESLVDEYAMAADLDPKRADAIAEDILSLARAQRLDSEVAIDRDTSTLDALRALDAHLCDLKEMQIRDGLHVFGRTPPLPQQHELLVSIARLPRSDLKPEDASLHRALAHDLGLGDFDPLSRDLAVPYGGRRPAVLAALSARPWRIAGDTVERIEALALALVADNNPFAPSWPGLSRPSTSFDAHGLQDVDARDERGHDESGAKAIAITCDPSWTRTRAVLDWIDASLRPAIESCGDHELRALLAGLDGEFVRPGPSGAPSRGRPDVLPTGRNFFAVDVRAVPTPSAWRIGQLSAERLIEAYWQREGEWPRAIALSAWGTANMRTGGDDVAQALALIGARPVWEQGSGRVTGFAITPLSELQRPRVDVTFRVSGLFRDAFPTQIDILTSAIRAVAELDEPDDANPIAAHVRARAKTLQSAGLSHEAARRQATLRVFGAKPGAYGAGLQTLIDEGVWNTRDDLAQNYLDWGGFAYGGGAEGEGARDDFAAQLAGVDLVTQAQDNREHDILDSDDYYQFIGGLAAAVESLRGRAPRIAHLDSSRPEAPIARSLDHEISRVVRGRAANPKWISGAMRHGYKGATEIAATVDLLFGFAAATDAVANHHFDQLYAAYLEDDAVRDFMREANPAALREMAARFNEAIRRGLWTPRANRAADLIQESLQPGDAA</sequence>
<dbReference type="STRING" id="316055.RPE_2236"/>
<dbReference type="Pfam" id="PF02514">
    <property type="entry name" value="CobN-Mg_chel"/>
    <property type="match status" value="1"/>
</dbReference>
<evidence type="ECO:0000259" key="2">
    <source>
        <dbReference type="Pfam" id="PF02514"/>
    </source>
</evidence>
<gene>
    <name evidence="3" type="ordered locus">RPE_2236</name>
</gene>
<dbReference type="OrthoDB" id="9757976at2"/>
<dbReference type="PANTHER" id="PTHR44119:SF4">
    <property type="entry name" value="AEROBIC COBALTOCHELATASE SUBUNIT COBN"/>
    <property type="match status" value="1"/>
</dbReference>
<dbReference type="GO" id="GO:0051116">
    <property type="term" value="F:cobaltochelatase activity"/>
    <property type="evidence" value="ECO:0007669"/>
    <property type="project" value="UniProtKB-UniRule"/>
</dbReference>
<dbReference type="InterPro" id="IPR003672">
    <property type="entry name" value="CobN/Mg_chltase"/>
</dbReference>
<evidence type="ECO:0000313" key="3">
    <source>
        <dbReference type="EMBL" id="ABJ06178.1"/>
    </source>
</evidence>
<accession>Q07PF6</accession>
<dbReference type="EC" id="6.6.1.2" evidence="1"/>
<dbReference type="CDD" id="cd10150">
    <property type="entry name" value="CobN_like"/>
    <property type="match status" value="1"/>
</dbReference>
<dbReference type="NCBIfam" id="TIGR02257">
    <property type="entry name" value="cobalto_cobN"/>
    <property type="match status" value="1"/>
</dbReference>
<dbReference type="KEGG" id="rpe:RPE_2236"/>
<protein>
    <recommendedName>
        <fullName evidence="1">Cobaltochelatase subunit CobN</fullName>
        <ecNumber evidence="1">6.6.1.2</ecNumber>
    </recommendedName>
</protein>
<dbReference type="AlphaFoldDB" id="Q07PF6"/>
<keyword evidence="3" id="KW-0436">Ligase</keyword>
<dbReference type="InterPro" id="IPR011953">
    <property type="entry name" value="Cobalto_CobN"/>
</dbReference>
<organism evidence="3">
    <name type="scientific">Rhodopseudomonas palustris (strain BisA53)</name>
    <dbReference type="NCBI Taxonomy" id="316055"/>
    <lineage>
        <taxon>Bacteria</taxon>
        <taxon>Pseudomonadati</taxon>
        <taxon>Pseudomonadota</taxon>
        <taxon>Alphaproteobacteria</taxon>
        <taxon>Hyphomicrobiales</taxon>
        <taxon>Nitrobacteraceae</taxon>
        <taxon>Rhodopseudomonas</taxon>
    </lineage>
</organism>
<evidence type="ECO:0000256" key="1">
    <source>
        <dbReference type="NCBIfam" id="TIGR02257"/>
    </source>
</evidence>
<reference evidence="3" key="1">
    <citation type="submission" date="2006-09" db="EMBL/GenBank/DDBJ databases">
        <title>Complete sequence of Rhodopseudomonas palustris BisA53.</title>
        <authorList>
            <consortium name="US DOE Joint Genome Institute"/>
            <person name="Copeland A."/>
            <person name="Lucas S."/>
            <person name="Lapidus A."/>
            <person name="Barry K."/>
            <person name="Detter J.C."/>
            <person name="Glavina del Rio T."/>
            <person name="Hammon N."/>
            <person name="Israni S."/>
            <person name="Dalin E."/>
            <person name="Tice H."/>
            <person name="Pitluck S."/>
            <person name="Chain P."/>
            <person name="Malfatti S."/>
            <person name="Shin M."/>
            <person name="Vergez L."/>
            <person name="Schmutz J."/>
            <person name="Larimer F."/>
            <person name="Land M."/>
            <person name="Hauser L."/>
            <person name="Pelletier D.A."/>
            <person name="Kyrpides N."/>
            <person name="Kim E."/>
            <person name="Harwood C.S."/>
            <person name="Oda Y."/>
            <person name="Richardson P."/>
        </authorList>
    </citation>
    <scope>NUCLEOTIDE SEQUENCE [LARGE SCALE GENOMIC DNA]</scope>
    <source>
        <strain evidence="3">BisA53</strain>
    </source>
</reference>
<name>Q07PF6_RHOP5</name>
<dbReference type="PANTHER" id="PTHR44119">
    <property type="entry name" value="MAGNESIUM-CHELATASE SUBUNIT CHLH, CHLOROPLASTIC"/>
    <property type="match status" value="1"/>
</dbReference>